<reference evidence="1 2" key="1">
    <citation type="journal article" date="2019" name="Nat. Ecol. Evol.">
        <title>Megaphylogeny resolves global patterns of mushroom evolution.</title>
        <authorList>
            <person name="Varga T."/>
            <person name="Krizsan K."/>
            <person name="Foldi C."/>
            <person name="Dima B."/>
            <person name="Sanchez-Garcia M."/>
            <person name="Sanchez-Ramirez S."/>
            <person name="Szollosi G.J."/>
            <person name="Szarkandi J.G."/>
            <person name="Papp V."/>
            <person name="Albert L."/>
            <person name="Andreopoulos W."/>
            <person name="Angelini C."/>
            <person name="Antonin V."/>
            <person name="Barry K.W."/>
            <person name="Bougher N.L."/>
            <person name="Buchanan P."/>
            <person name="Buyck B."/>
            <person name="Bense V."/>
            <person name="Catcheside P."/>
            <person name="Chovatia M."/>
            <person name="Cooper J."/>
            <person name="Damon W."/>
            <person name="Desjardin D."/>
            <person name="Finy P."/>
            <person name="Geml J."/>
            <person name="Haridas S."/>
            <person name="Hughes K."/>
            <person name="Justo A."/>
            <person name="Karasinski D."/>
            <person name="Kautmanova I."/>
            <person name="Kiss B."/>
            <person name="Kocsube S."/>
            <person name="Kotiranta H."/>
            <person name="LaButti K.M."/>
            <person name="Lechner B.E."/>
            <person name="Liimatainen K."/>
            <person name="Lipzen A."/>
            <person name="Lukacs Z."/>
            <person name="Mihaltcheva S."/>
            <person name="Morgado L.N."/>
            <person name="Niskanen T."/>
            <person name="Noordeloos M.E."/>
            <person name="Ohm R.A."/>
            <person name="Ortiz-Santana B."/>
            <person name="Ovrebo C."/>
            <person name="Racz N."/>
            <person name="Riley R."/>
            <person name="Savchenko A."/>
            <person name="Shiryaev A."/>
            <person name="Soop K."/>
            <person name="Spirin V."/>
            <person name="Szebenyi C."/>
            <person name="Tomsovsky M."/>
            <person name="Tulloss R.E."/>
            <person name="Uehling J."/>
            <person name="Grigoriev I.V."/>
            <person name="Vagvolgyi C."/>
            <person name="Papp T."/>
            <person name="Martin F.M."/>
            <person name="Miettinen O."/>
            <person name="Hibbett D.S."/>
            <person name="Nagy L.G."/>
        </authorList>
    </citation>
    <scope>NUCLEOTIDE SEQUENCE [LARGE SCALE GENOMIC DNA]</scope>
    <source>
        <strain evidence="1 2">NL-1719</strain>
    </source>
</reference>
<gene>
    <name evidence="1" type="ORF">BDN72DRAFT_842015</name>
</gene>
<dbReference type="Proteomes" id="UP000308600">
    <property type="component" value="Unassembled WGS sequence"/>
</dbReference>
<evidence type="ECO:0000313" key="1">
    <source>
        <dbReference type="EMBL" id="TFK68226.1"/>
    </source>
</evidence>
<proteinExistence type="predicted"/>
<protein>
    <submittedName>
        <fullName evidence="1">Uncharacterized protein</fullName>
    </submittedName>
</protein>
<evidence type="ECO:0000313" key="2">
    <source>
        <dbReference type="Proteomes" id="UP000308600"/>
    </source>
</evidence>
<sequence length="184" mass="21656">MPHAYNLLKYQRFWYADTLAALVASLEGAESEMEVTVGKERVYDNLKRGLREDLRKNGLKDEQVDGELTTKPGHLWAEWLGWIWTLLGFGSESESGYTKDFSFKTDKRTDAMVLNDAKEDIDHWAVFICSNLKHEVDSMTIYSRELNWEINRLKRIIHEKTVYEDILTWQVARLRRASGRHWFP</sequence>
<keyword evidence="2" id="KW-1185">Reference proteome</keyword>
<organism evidence="1 2">
    <name type="scientific">Pluteus cervinus</name>
    <dbReference type="NCBI Taxonomy" id="181527"/>
    <lineage>
        <taxon>Eukaryota</taxon>
        <taxon>Fungi</taxon>
        <taxon>Dikarya</taxon>
        <taxon>Basidiomycota</taxon>
        <taxon>Agaricomycotina</taxon>
        <taxon>Agaricomycetes</taxon>
        <taxon>Agaricomycetidae</taxon>
        <taxon>Agaricales</taxon>
        <taxon>Pluteineae</taxon>
        <taxon>Pluteaceae</taxon>
        <taxon>Pluteus</taxon>
    </lineage>
</organism>
<name>A0ACD3AR77_9AGAR</name>
<accession>A0ACD3AR77</accession>
<dbReference type="EMBL" id="ML208356">
    <property type="protein sequence ID" value="TFK68226.1"/>
    <property type="molecule type" value="Genomic_DNA"/>
</dbReference>